<evidence type="ECO:0000256" key="1">
    <source>
        <dbReference type="SAM" id="Phobius"/>
    </source>
</evidence>
<protein>
    <submittedName>
        <fullName evidence="2">Unnamed protein product</fullName>
    </submittedName>
</protein>
<keyword evidence="1" id="KW-0812">Transmembrane</keyword>
<evidence type="ECO:0000313" key="3">
    <source>
        <dbReference type="Proteomes" id="UP001165121"/>
    </source>
</evidence>
<dbReference type="EMBL" id="BSXT01000226">
    <property type="protein sequence ID" value="GMF21419.1"/>
    <property type="molecule type" value="Genomic_DNA"/>
</dbReference>
<dbReference type="OrthoDB" id="128996at2759"/>
<proteinExistence type="predicted"/>
<organism evidence="2 3">
    <name type="scientific">Phytophthora fragariaefolia</name>
    <dbReference type="NCBI Taxonomy" id="1490495"/>
    <lineage>
        <taxon>Eukaryota</taxon>
        <taxon>Sar</taxon>
        <taxon>Stramenopiles</taxon>
        <taxon>Oomycota</taxon>
        <taxon>Peronosporomycetes</taxon>
        <taxon>Peronosporales</taxon>
        <taxon>Peronosporaceae</taxon>
        <taxon>Phytophthora</taxon>
    </lineage>
</organism>
<keyword evidence="3" id="KW-1185">Reference proteome</keyword>
<accession>A0A9W6WY69</accession>
<comment type="caution">
    <text evidence="2">The sequence shown here is derived from an EMBL/GenBank/DDBJ whole genome shotgun (WGS) entry which is preliminary data.</text>
</comment>
<keyword evidence="1" id="KW-0472">Membrane</keyword>
<keyword evidence="1" id="KW-1133">Transmembrane helix</keyword>
<reference evidence="2" key="1">
    <citation type="submission" date="2023-04" db="EMBL/GenBank/DDBJ databases">
        <title>Phytophthora fragariaefolia NBRC 109709.</title>
        <authorList>
            <person name="Ichikawa N."/>
            <person name="Sato H."/>
            <person name="Tonouchi N."/>
        </authorList>
    </citation>
    <scope>NUCLEOTIDE SEQUENCE</scope>
    <source>
        <strain evidence="2">NBRC 109709</strain>
    </source>
</reference>
<feature type="transmembrane region" description="Helical" evidence="1">
    <location>
        <begin position="300"/>
        <end position="322"/>
    </location>
</feature>
<evidence type="ECO:0000313" key="2">
    <source>
        <dbReference type="EMBL" id="GMF21419.1"/>
    </source>
</evidence>
<dbReference type="Proteomes" id="UP001165121">
    <property type="component" value="Unassembled WGS sequence"/>
</dbReference>
<name>A0A9W6WY69_9STRA</name>
<sequence>MGFSFAITVSCQLQVRATCEENAEAQLDQPLLKSKELQDSHQLIKSDPDPPFYSTSLESVSVGAPVASYSPSGYISMVLMEDLDPEDGTAVRGTISMVVIEDVAISNEADAKRSMEGAIAIRRTYSDKECAATLCIKRWWKTQLTLLGRQSLPIQQLEKALEVVHRSQTLDEVMPAIAIIRNTTTTTPGCYAKCFKTPILISMYNLVIRMSSQSASLPSLYAVLMLYTSLIHYRRSNVHQLKALRRSKQVAALRQMDLLWMEMLVDVMVMLSVELQHTRGSSWLAVKELDYFEQREKFNLLGMIMSPSFLTIIVPIGLLYLLPKLSEGMGEENSVEEKRREWGAGLTL</sequence>
<dbReference type="AlphaFoldDB" id="A0A9W6WY69"/>
<gene>
    <name evidence="2" type="ORF">Pfra01_000284200</name>
</gene>